<reference evidence="1" key="1">
    <citation type="submission" date="2017-05" db="EMBL/GenBank/DDBJ databases">
        <authorList>
            <person name="Song R."/>
            <person name="Chenine A.L."/>
            <person name="Ruprecht R.M."/>
        </authorList>
    </citation>
    <scope>NUCLEOTIDE SEQUENCE</scope>
    <source>
        <strain evidence="1">Kingella_eburonensis</strain>
    </source>
</reference>
<dbReference type="EMBL" id="FXUV02000022">
    <property type="protein sequence ID" value="SNB68544.1"/>
    <property type="molecule type" value="Genomic_DNA"/>
</dbReference>
<gene>
    <name evidence="2" type="ORF">KEBURONENSIS_01223</name>
    <name evidence="1" type="ORF">KEBURONENSIS_01255</name>
</gene>
<dbReference type="Proteomes" id="UP000215450">
    <property type="component" value="Unassembled WGS sequence"/>
</dbReference>
<evidence type="ECO:0000313" key="3">
    <source>
        <dbReference type="Proteomes" id="UP000215450"/>
    </source>
</evidence>
<organism evidence="2 3">
    <name type="scientific">Kingella negevensis</name>
    <dbReference type="NCBI Taxonomy" id="1522312"/>
    <lineage>
        <taxon>Bacteria</taxon>
        <taxon>Pseudomonadati</taxon>
        <taxon>Pseudomonadota</taxon>
        <taxon>Betaproteobacteria</taxon>
        <taxon>Neisseriales</taxon>
        <taxon>Neisseriaceae</taxon>
        <taxon>Kingella</taxon>
    </lineage>
</organism>
<reference evidence="2 3" key="2">
    <citation type="submission" date="2017-06" db="EMBL/GenBank/DDBJ databases">
        <authorList>
            <person name="Kim H.J."/>
            <person name="Triplett B.A."/>
        </authorList>
    </citation>
    <scope>NUCLEOTIDE SEQUENCE [LARGE SCALE GENOMIC DNA]</scope>
    <source>
        <strain evidence="2">Kingella_eburonensis</strain>
    </source>
</reference>
<protein>
    <submittedName>
        <fullName evidence="2">Uncharacterized protein</fullName>
    </submittedName>
</protein>
<proteinExistence type="predicted"/>
<dbReference type="AlphaFoldDB" id="A0A238TB53"/>
<dbReference type="EMBL" id="FXUV01000018">
    <property type="protein sequence ID" value="SMQ12244.1"/>
    <property type="molecule type" value="Genomic_DNA"/>
</dbReference>
<dbReference type="InterPro" id="IPR020353">
    <property type="entry name" value="Toxin_YafO"/>
</dbReference>
<accession>A0A238TB53</accession>
<name>A0A238TB53_9NEIS</name>
<dbReference type="Pfam" id="PF13957">
    <property type="entry name" value="YafO_toxin"/>
    <property type="match status" value="1"/>
</dbReference>
<sequence>MGRKRTSDRALIYVADGDIHLLIAILDEPTAHQIAKMETPTDRAIMEQFAQIADKFVYHREIIA</sequence>
<evidence type="ECO:0000313" key="2">
    <source>
        <dbReference type="EMBL" id="SNB68544.1"/>
    </source>
</evidence>
<keyword evidence="3" id="KW-1185">Reference proteome</keyword>
<evidence type="ECO:0000313" key="1">
    <source>
        <dbReference type="EMBL" id="SMQ12244.1"/>
    </source>
</evidence>